<dbReference type="PANTHER" id="PTHR33375:SF1">
    <property type="entry name" value="CHROMOSOME-PARTITIONING PROTEIN PARB-RELATED"/>
    <property type="match status" value="1"/>
</dbReference>
<dbReference type="NCBIfam" id="TIGR03454">
    <property type="entry name" value="partition_RepB"/>
    <property type="match status" value="1"/>
</dbReference>
<dbReference type="GO" id="GO:0005694">
    <property type="term" value="C:chromosome"/>
    <property type="evidence" value="ECO:0007669"/>
    <property type="project" value="TreeGrafter"/>
</dbReference>
<evidence type="ECO:0000313" key="6">
    <source>
        <dbReference type="Proteomes" id="UP000199101"/>
    </source>
</evidence>
<dbReference type="SMART" id="SM00470">
    <property type="entry name" value="ParB"/>
    <property type="match status" value="1"/>
</dbReference>
<comment type="similarity">
    <text evidence="1">Belongs to the ParB family.</text>
</comment>
<dbReference type="GO" id="GO:0003677">
    <property type="term" value="F:DNA binding"/>
    <property type="evidence" value="ECO:0007669"/>
    <property type="project" value="InterPro"/>
</dbReference>
<dbReference type="GO" id="GO:0007059">
    <property type="term" value="P:chromosome segregation"/>
    <property type="evidence" value="ECO:0007669"/>
    <property type="project" value="TreeGrafter"/>
</dbReference>
<evidence type="ECO:0000256" key="2">
    <source>
        <dbReference type="SAM" id="Coils"/>
    </source>
</evidence>
<keyword evidence="2" id="KW-0175">Coiled coil</keyword>
<dbReference type="InterPro" id="IPR011111">
    <property type="entry name" value="Plasmid_RepB"/>
</dbReference>
<dbReference type="InterPro" id="IPR050336">
    <property type="entry name" value="Chromosome_partition/occlusion"/>
</dbReference>
<dbReference type="RefSeq" id="WP_167376670.1">
    <property type="nucleotide sequence ID" value="NZ_FMAG01000010.1"/>
</dbReference>
<dbReference type="Gene3D" id="3.90.1530.30">
    <property type="match status" value="1"/>
</dbReference>
<dbReference type="InterPro" id="IPR036086">
    <property type="entry name" value="ParB/Sulfiredoxin_sf"/>
</dbReference>
<evidence type="ECO:0000313" key="5">
    <source>
        <dbReference type="EMBL" id="SCB46969.1"/>
    </source>
</evidence>
<dbReference type="PANTHER" id="PTHR33375">
    <property type="entry name" value="CHROMOSOME-PARTITIONING PROTEIN PARB-RELATED"/>
    <property type="match status" value="1"/>
</dbReference>
<evidence type="ECO:0000259" key="4">
    <source>
        <dbReference type="SMART" id="SM00470"/>
    </source>
</evidence>
<dbReference type="InterPro" id="IPR003115">
    <property type="entry name" value="ParB_N"/>
</dbReference>
<evidence type="ECO:0000256" key="1">
    <source>
        <dbReference type="ARBA" id="ARBA00006295"/>
    </source>
</evidence>
<dbReference type="Pfam" id="PF07506">
    <property type="entry name" value="RepB"/>
    <property type="match status" value="1"/>
</dbReference>
<dbReference type="EMBL" id="FMAG01000010">
    <property type="protein sequence ID" value="SCB46969.1"/>
    <property type="molecule type" value="Genomic_DNA"/>
</dbReference>
<protein>
    <submittedName>
        <fullName evidence="5">Chromosome partitioning protein, ParB family</fullName>
    </submittedName>
</protein>
<proteinExistence type="inferred from homology"/>
<feature type="coiled-coil region" evidence="2">
    <location>
        <begin position="36"/>
        <end position="63"/>
    </location>
</feature>
<organism evidence="5 6">
    <name type="scientific">Rhizobium multihospitium</name>
    <dbReference type="NCBI Taxonomy" id="410764"/>
    <lineage>
        <taxon>Bacteria</taxon>
        <taxon>Pseudomonadati</taxon>
        <taxon>Pseudomonadota</taxon>
        <taxon>Alphaproteobacteria</taxon>
        <taxon>Hyphomicrobiales</taxon>
        <taxon>Rhizobiaceae</taxon>
        <taxon>Rhizobium/Agrobacterium group</taxon>
        <taxon>Rhizobium</taxon>
    </lineage>
</organism>
<dbReference type="InterPro" id="IPR017819">
    <property type="entry name" value="Plasmid_partition_RepB"/>
</dbReference>
<feature type="region of interest" description="Disordered" evidence="3">
    <location>
        <begin position="1"/>
        <end position="29"/>
    </location>
</feature>
<sequence length="341" mass="37930">MSRRSDQLKNFLEPIQPVSAAEPATRSKPAVQSGALNSMNRAIANLATEAEEAERLRAQLEAGETIVELAPEVIHRSFVKDRLDDFTGPSFIELRESIRTSGQIVPVLVRPHQDKAGEYQLAFGHRRLEALRQIGAKVKAIVRPLSDEDLIVAQGKENTDRLDLSFIEKALFALRLEEMGVRRQVIMDALTTTSKGVLSGMISLANSIPAELIEAIGPAPSIGRPRWETFARLLTDTRSDKVWRQLIDQEAFRARSSDARFETILKALAPQRSTEGEELVVETKEGRRIATAQFAKRAVKVTIQTKDAPNFAEFLLRKLPDIYAAYVSEGTTGTVETEKQE</sequence>
<dbReference type="InterPro" id="IPR037972">
    <property type="entry name" value="RepB_N"/>
</dbReference>
<dbReference type="SUPFAM" id="SSF109709">
    <property type="entry name" value="KorB DNA-binding domain-like"/>
    <property type="match status" value="1"/>
</dbReference>
<feature type="domain" description="ParB-like N-terminal" evidence="4">
    <location>
        <begin position="67"/>
        <end position="159"/>
    </location>
</feature>
<evidence type="ECO:0000256" key="3">
    <source>
        <dbReference type="SAM" id="MobiDB-lite"/>
    </source>
</evidence>
<dbReference type="AlphaFoldDB" id="A0A1C3X409"/>
<dbReference type="Gene3D" id="1.10.10.2830">
    <property type="match status" value="1"/>
</dbReference>
<dbReference type="Proteomes" id="UP000199101">
    <property type="component" value="Unassembled WGS sequence"/>
</dbReference>
<name>A0A1C3X409_9HYPH</name>
<dbReference type="CDD" id="cd16405">
    <property type="entry name" value="RepB_like_N"/>
    <property type="match status" value="1"/>
</dbReference>
<dbReference type="NCBIfam" id="TIGR00180">
    <property type="entry name" value="parB_part"/>
    <property type="match status" value="1"/>
</dbReference>
<gene>
    <name evidence="5" type="ORF">GA0061103_0050</name>
</gene>
<dbReference type="STRING" id="410764.GA0061103_0050"/>
<reference evidence="6" key="1">
    <citation type="submission" date="2016-08" db="EMBL/GenBank/DDBJ databases">
        <authorList>
            <person name="Varghese N."/>
            <person name="Submissions Spin"/>
        </authorList>
    </citation>
    <scope>NUCLEOTIDE SEQUENCE [LARGE SCALE GENOMIC DNA]</scope>
    <source>
        <strain evidence="6">HAMBI 2975</strain>
    </source>
</reference>
<accession>A0A1C3X409</accession>
<keyword evidence="6" id="KW-1185">Reference proteome</keyword>
<dbReference type="SUPFAM" id="SSF110849">
    <property type="entry name" value="ParB/Sulfiredoxin"/>
    <property type="match status" value="1"/>
</dbReference>
<dbReference type="InterPro" id="IPR004437">
    <property type="entry name" value="ParB/RepB/Spo0J"/>
</dbReference>
<dbReference type="Pfam" id="PF02195">
    <property type="entry name" value="ParB_N"/>
    <property type="match status" value="1"/>
</dbReference>